<dbReference type="Pfam" id="PF07715">
    <property type="entry name" value="Plug"/>
    <property type="match status" value="1"/>
</dbReference>
<dbReference type="InterPro" id="IPR008969">
    <property type="entry name" value="CarboxyPept-like_regulatory"/>
</dbReference>
<evidence type="ECO:0000259" key="8">
    <source>
        <dbReference type="Pfam" id="PF07715"/>
    </source>
</evidence>
<evidence type="ECO:0000256" key="7">
    <source>
        <dbReference type="PROSITE-ProRule" id="PRU01360"/>
    </source>
</evidence>
<dbReference type="SUPFAM" id="SSF56935">
    <property type="entry name" value="Porins"/>
    <property type="match status" value="1"/>
</dbReference>
<evidence type="ECO:0000256" key="4">
    <source>
        <dbReference type="ARBA" id="ARBA00022692"/>
    </source>
</evidence>
<reference evidence="9 10" key="1">
    <citation type="submission" date="2023-12" db="EMBL/GenBank/DDBJ databases">
        <title>Genome sequencing and assembly of bacterial species from a model synthetic community.</title>
        <authorList>
            <person name="Hogle S.L."/>
        </authorList>
    </citation>
    <scope>NUCLEOTIDE SEQUENCE [LARGE SCALE GENOMIC DNA]</scope>
    <source>
        <strain evidence="9 10">HAMBI_3031</strain>
    </source>
</reference>
<keyword evidence="6 7" id="KW-0998">Cell outer membrane</keyword>
<evidence type="ECO:0000256" key="6">
    <source>
        <dbReference type="ARBA" id="ARBA00023237"/>
    </source>
</evidence>
<protein>
    <submittedName>
        <fullName evidence="9">TonB-dependent receptor</fullName>
    </submittedName>
</protein>
<accession>A0ABZ0W361</accession>
<dbReference type="InterPro" id="IPR036942">
    <property type="entry name" value="Beta-barrel_TonB_sf"/>
</dbReference>
<dbReference type="InterPro" id="IPR023996">
    <property type="entry name" value="TonB-dep_OMP_SusC/RagA"/>
</dbReference>
<keyword evidence="4 7" id="KW-0812">Transmembrane</keyword>
<comment type="similarity">
    <text evidence="7">Belongs to the TonB-dependent receptor family.</text>
</comment>
<evidence type="ECO:0000256" key="1">
    <source>
        <dbReference type="ARBA" id="ARBA00004571"/>
    </source>
</evidence>
<name>A0ABZ0W361_9BACT</name>
<comment type="subcellular location">
    <subcellularLocation>
        <location evidence="1 7">Cell outer membrane</location>
        <topology evidence="1 7">Multi-pass membrane protein</topology>
    </subcellularLocation>
</comment>
<feature type="domain" description="TonB-dependent receptor plug" evidence="8">
    <location>
        <begin position="131"/>
        <end position="235"/>
    </location>
</feature>
<sequence>MKGLQIMREEPRRIRTRNWAGMFLFFLAIFFSSTGFSQTITVKGNVISDAGSALPNVSVQVKGATIGTATDSSGNFSITVPGANSVLVFSSIGYTEKEEAVNGRTELAVVLTASSQSLEQVVVIGYGTAAKRDLTGSIVKISGAEVADKPNSNPVASLQGKVAGLSVVNNGTPGSAPDIRIRGTGSIGQVKPLYVVDGIFQDNIDYLNPNDIESLEILKDPSSLAIFGVKGATGVIAITTKKAKSGQVVVNFNTSLGFKNLVDKIQMANASQFAEMYTEEMIAAGNAAPTINGNSNTDWIDAVTRVGKVSINNLSISSATERNKVNFGIGYLYDEGIIKHQQLSRFNINFSDEFKVSKNIKAGVNLIASRQNNPYDVGSVLDDARKVVPQISDGTKRFRVRDLYGNPTDSIDVDLYSGLDVGLQNSGVVNPLVRLENEWDRVKNIEFRTVGSVFLDINLSKSLNWRSTVYADISNVNKRQYTPTYYAYDPVTNTPYVYSLTTKIKENDDSYKKYQQDHILTYKKKLGDHNLTATAGFTTYYFGYFGREGNASQSIAVGGKPIPNDERFWYINNGFQDPLSTTATSTQNEYTTVSGLARALYNYKNRYFLNGSFRRDASSRLYRSVPAQSFWALGAAWDISKESFFNQLSKTVSSLRLKGSIGVLGNQSAYNQNTGTPLDYPLYPLLSSGQSAVFGTNVYTAADETYLRNANLKWEQVHSHEIGIEGVAFNNRLNFEVNYFSKTTKDLMTFIDNSSLGLKSALLNAGELKNTGTEISAGWNQDITPDFGISVSGNITFLNNKVLDLSADLPAGKVIRGHTNNNAAQAITQIGFPIGYFYGYVVEGLYQSYADVLSSPDASGVGGTYGPGDFKFKDVNGDGVITPEDRTIIGNPTPDFAYGGSISFNYKGLSLGVDINGVYGNEVFRTWASLESPFQRVNYAALQEGRWNGEGTSNWVPILGQAHRFNYNGSSYNIEDGSYIRIRNLQLGYNIPQKIISKVGIKNLKVFANVQNLKTWKRNSGYSPEYGGDATSFGFDFGGNAIPRVTSFGLNVTF</sequence>
<keyword evidence="5 7" id="KW-0472">Membrane</keyword>
<keyword evidence="3 7" id="KW-1134">Transmembrane beta strand</keyword>
<gene>
    <name evidence="9" type="ORF">U0035_14740</name>
</gene>
<evidence type="ECO:0000256" key="5">
    <source>
        <dbReference type="ARBA" id="ARBA00023136"/>
    </source>
</evidence>
<organism evidence="9 10">
    <name type="scientific">Niabella yanshanensis</name>
    <dbReference type="NCBI Taxonomy" id="577386"/>
    <lineage>
        <taxon>Bacteria</taxon>
        <taxon>Pseudomonadati</taxon>
        <taxon>Bacteroidota</taxon>
        <taxon>Chitinophagia</taxon>
        <taxon>Chitinophagales</taxon>
        <taxon>Chitinophagaceae</taxon>
        <taxon>Niabella</taxon>
    </lineage>
</organism>
<dbReference type="InterPro" id="IPR037066">
    <property type="entry name" value="Plug_dom_sf"/>
</dbReference>
<keyword evidence="2 7" id="KW-0813">Transport</keyword>
<dbReference type="Pfam" id="PF13715">
    <property type="entry name" value="CarbopepD_reg_2"/>
    <property type="match status" value="1"/>
</dbReference>
<keyword evidence="10" id="KW-1185">Reference proteome</keyword>
<dbReference type="InterPro" id="IPR012910">
    <property type="entry name" value="Plug_dom"/>
</dbReference>
<dbReference type="Gene3D" id="2.60.40.1120">
    <property type="entry name" value="Carboxypeptidase-like, regulatory domain"/>
    <property type="match status" value="1"/>
</dbReference>
<evidence type="ECO:0000256" key="2">
    <source>
        <dbReference type="ARBA" id="ARBA00022448"/>
    </source>
</evidence>
<dbReference type="Proteomes" id="UP001325680">
    <property type="component" value="Chromosome"/>
</dbReference>
<dbReference type="RefSeq" id="WP_114791964.1">
    <property type="nucleotide sequence ID" value="NZ_CP139960.1"/>
</dbReference>
<evidence type="ECO:0000313" key="9">
    <source>
        <dbReference type="EMBL" id="WQD36927.1"/>
    </source>
</evidence>
<proteinExistence type="inferred from homology"/>
<evidence type="ECO:0000256" key="3">
    <source>
        <dbReference type="ARBA" id="ARBA00022452"/>
    </source>
</evidence>
<dbReference type="NCBIfam" id="TIGR04056">
    <property type="entry name" value="OMP_RagA_SusC"/>
    <property type="match status" value="1"/>
</dbReference>
<evidence type="ECO:0000313" key="10">
    <source>
        <dbReference type="Proteomes" id="UP001325680"/>
    </source>
</evidence>
<dbReference type="Gene3D" id="2.40.170.20">
    <property type="entry name" value="TonB-dependent receptor, beta-barrel domain"/>
    <property type="match status" value="1"/>
</dbReference>
<dbReference type="SUPFAM" id="SSF49464">
    <property type="entry name" value="Carboxypeptidase regulatory domain-like"/>
    <property type="match status" value="1"/>
</dbReference>
<keyword evidence="9" id="KW-0675">Receptor</keyword>
<dbReference type="EMBL" id="CP139960">
    <property type="protein sequence ID" value="WQD36927.1"/>
    <property type="molecule type" value="Genomic_DNA"/>
</dbReference>
<dbReference type="PROSITE" id="PS52016">
    <property type="entry name" value="TONB_DEPENDENT_REC_3"/>
    <property type="match status" value="1"/>
</dbReference>
<dbReference type="NCBIfam" id="TIGR04057">
    <property type="entry name" value="SusC_RagA_signa"/>
    <property type="match status" value="1"/>
</dbReference>
<dbReference type="InterPro" id="IPR039426">
    <property type="entry name" value="TonB-dep_rcpt-like"/>
</dbReference>
<dbReference type="InterPro" id="IPR023997">
    <property type="entry name" value="TonB-dep_OMP_SusC/RagA_CS"/>
</dbReference>
<dbReference type="Gene3D" id="2.170.130.10">
    <property type="entry name" value="TonB-dependent receptor, plug domain"/>
    <property type="match status" value="1"/>
</dbReference>